<feature type="compositionally biased region" description="Low complexity" evidence="1">
    <location>
        <begin position="149"/>
        <end position="159"/>
    </location>
</feature>
<accession>A0A4Y7SCQ0</accession>
<evidence type="ECO:0000313" key="2">
    <source>
        <dbReference type="EMBL" id="TEB19501.1"/>
    </source>
</evidence>
<evidence type="ECO:0000256" key="1">
    <source>
        <dbReference type="SAM" id="MobiDB-lite"/>
    </source>
</evidence>
<dbReference type="Proteomes" id="UP000298030">
    <property type="component" value="Unassembled WGS sequence"/>
</dbReference>
<comment type="caution">
    <text evidence="2">The sequence shown here is derived from an EMBL/GenBank/DDBJ whole genome shotgun (WGS) entry which is preliminary data.</text>
</comment>
<keyword evidence="3" id="KW-1185">Reference proteome</keyword>
<organism evidence="2 3">
    <name type="scientific">Coprinellus micaceus</name>
    <name type="common">Glistening ink-cap mushroom</name>
    <name type="synonym">Coprinus micaceus</name>
    <dbReference type="NCBI Taxonomy" id="71717"/>
    <lineage>
        <taxon>Eukaryota</taxon>
        <taxon>Fungi</taxon>
        <taxon>Dikarya</taxon>
        <taxon>Basidiomycota</taxon>
        <taxon>Agaricomycotina</taxon>
        <taxon>Agaricomycetes</taxon>
        <taxon>Agaricomycetidae</taxon>
        <taxon>Agaricales</taxon>
        <taxon>Agaricineae</taxon>
        <taxon>Psathyrellaceae</taxon>
        <taxon>Coprinellus</taxon>
    </lineage>
</organism>
<name>A0A4Y7SCQ0_COPMI</name>
<reference evidence="2 3" key="1">
    <citation type="journal article" date="2019" name="Nat. Ecol. Evol.">
        <title>Megaphylogeny resolves global patterns of mushroom evolution.</title>
        <authorList>
            <person name="Varga T."/>
            <person name="Krizsan K."/>
            <person name="Foldi C."/>
            <person name="Dima B."/>
            <person name="Sanchez-Garcia M."/>
            <person name="Sanchez-Ramirez S."/>
            <person name="Szollosi G.J."/>
            <person name="Szarkandi J.G."/>
            <person name="Papp V."/>
            <person name="Albert L."/>
            <person name="Andreopoulos W."/>
            <person name="Angelini C."/>
            <person name="Antonin V."/>
            <person name="Barry K.W."/>
            <person name="Bougher N.L."/>
            <person name="Buchanan P."/>
            <person name="Buyck B."/>
            <person name="Bense V."/>
            <person name="Catcheside P."/>
            <person name="Chovatia M."/>
            <person name="Cooper J."/>
            <person name="Damon W."/>
            <person name="Desjardin D."/>
            <person name="Finy P."/>
            <person name="Geml J."/>
            <person name="Haridas S."/>
            <person name="Hughes K."/>
            <person name="Justo A."/>
            <person name="Karasinski D."/>
            <person name="Kautmanova I."/>
            <person name="Kiss B."/>
            <person name="Kocsube S."/>
            <person name="Kotiranta H."/>
            <person name="LaButti K.M."/>
            <person name="Lechner B.E."/>
            <person name="Liimatainen K."/>
            <person name="Lipzen A."/>
            <person name="Lukacs Z."/>
            <person name="Mihaltcheva S."/>
            <person name="Morgado L.N."/>
            <person name="Niskanen T."/>
            <person name="Noordeloos M.E."/>
            <person name="Ohm R.A."/>
            <person name="Ortiz-Santana B."/>
            <person name="Ovrebo C."/>
            <person name="Racz N."/>
            <person name="Riley R."/>
            <person name="Savchenko A."/>
            <person name="Shiryaev A."/>
            <person name="Soop K."/>
            <person name="Spirin V."/>
            <person name="Szebenyi C."/>
            <person name="Tomsovsky M."/>
            <person name="Tulloss R.E."/>
            <person name="Uehling J."/>
            <person name="Grigoriev I.V."/>
            <person name="Vagvolgyi C."/>
            <person name="Papp T."/>
            <person name="Martin F.M."/>
            <person name="Miettinen O."/>
            <person name="Hibbett D.S."/>
            <person name="Nagy L.G."/>
        </authorList>
    </citation>
    <scope>NUCLEOTIDE SEQUENCE [LARGE SCALE GENOMIC DNA]</scope>
    <source>
        <strain evidence="2 3">FP101781</strain>
    </source>
</reference>
<gene>
    <name evidence="2" type="ORF">FA13DRAFT_1718718</name>
</gene>
<protein>
    <submittedName>
        <fullName evidence="2">Uncharacterized protein</fullName>
    </submittedName>
</protein>
<proteinExistence type="predicted"/>
<dbReference type="AlphaFoldDB" id="A0A4Y7SCQ0"/>
<dbReference type="EMBL" id="QPFP01000187">
    <property type="protein sequence ID" value="TEB19501.1"/>
    <property type="molecule type" value="Genomic_DNA"/>
</dbReference>
<feature type="compositionally biased region" description="Low complexity" evidence="1">
    <location>
        <begin position="106"/>
        <end position="124"/>
    </location>
</feature>
<dbReference type="STRING" id="71717.A0A4Y7SCQ0"/>
<feature type="region of interest" description="Disordered" evidence="1">
    <location>
        <begin position="105"/>
        <end position="261"/>
    </location>
</feature>
<sequence length="355" mass="37774">MVLLYTPNSYTLRSYNRRVESVFWQWMPQVERAYHFGDLQRVLDAFCNDVLAGDPVHRNPTTANIKRYDARRRVFAHELMSRLDMWRTYQAQLAYRDAVLSRRPRAQGAPASGPVPSSSSNAGATVSPSSFLCAPPPHPSFTPINAHASRAPSRTISPSPSSPSPSEPFTVPLATRARPPYSVTTSRLGLSPTPSVSPTPSYPKNAPWTDDMAPPSAYGPSSIPPGDESQPPYSTTISAAGMSTMGPIVDTTSHPAPSPPGPSVITPNVGAYLPFPSANPTSGPSTPGANVARARCPDALSDEEFINLTIAGVSEVDVDQSVLDMATALISLHGAQLHATHVASGCETCFGPRSG</sequence>
<evidence type="ECO:0000313" key="3">
    <source>
        <dbReference type="Proteomes" id="UP000298030"/>
    </source>
</evidence>